<gene>
    <name evidence="3" type="ORF">Pr1d_12440</name>
</gene>
<evidence type="ECO:0000313" key="4">
    <source>
        <dbReference type="Proteomes" id="UP000323917"/>
    </source>
</evidence>
<sequence length="228" mass="24328" precursor="true">MMLKKMCLLVVAIVVCSTTTSFAQVIGDFEGAAGDHDGWVVNNGTGTSTSFDSAIHATLGSQALSLFSNSGVSGAGNNFNWALTLTDDVLKALPEKKLKADVSWTTSEWSPNTGWAQMKEIAVNSDLGWAQTTPIDDTSNPGSPGDWDPNNFGASDTRTVTWDFSGIITDSAGWKASSYNQINIAVNWDGAITAPGSFWVDNIRLVPEPASIALLGMCGMFALVRRRR</sequence>
<evidence type="ECO:0000259" key="2">
    <source>
        <dbReference type="Pfam" id="PF07589"/>
    </source>
</evidence>
<feature type="signal peptide" evidence="1">
    <location>
        <begin position="1"/>
        <end position="23"/>
    </location>
</feature>
<dbReference type="AlphaFoldDB" id="A0A5B9QIK9"/>
<keyword evidence="4" id="KW-1185">Reference proteome</keyword>
<dbReference type="Pfam" id="PF07589">
    <property type="entry name" value="PEP-CTERM"/>
    <property type="match status" value="1"/>
</dbReference>
<keyword evidence="1" id="KW-0732">Signal</keyword>
<dbReference type="KEGG" id="bgok:Pr1d_12440"/>
<dbReference type="Proteomes" id="UP000323917">
    <property type="component" value="Chromosome"/>
</dbReference>
<evidence type="ECO:0000256" key="1">
    <source>
        <dbReference type="SAM" id="SignalP"/>
    </source>
</evidence>
<dbReference type="EMBL" id="CP042913">
    <property type="protein sequence ID" value="QEG33973.1"/>
    <property type="molecule type" value="Genomic_DNA"/>
</dbReference>
<feature type="chain" id="PRO_5022717686" description="Ice-binding protein C-terminal domain-containing protein" evidence="1">
    <location>
        <begin position="24"/>
        <end position="228"/>
    </location>
</feature>
<proteinExistence type="predicted"/>
<reference evidence="3 4" key="1">
    <citation type="submission" date="2019-08" db="EMBL/GenBank/DDBJ databases">
        <title>Deep-cultivation of Planctomycetes and their phenomic and genomic characterization uncovers novel biology.</title>
        <authorList>
            <person name="Wiegand S."/>
            <person name="Jogler M."/>
            <person name="Boedeker C."/>
            <person name="Pinto D."/>
            <person name="Vollmers J."/>
            <person name="Rivas-Marin E."/>
            <person name="Kohn T."/>
            <person name="Peeters S.H."/>
            <person name="Heuer A."/>
            <person name="Rast P."/>
            <person name="Oberbeckmann S."/>
            <person name="Bunk B."/>
            <person name="Jeske O."/>
            <person name="Meyerdierks A."/>
            <person name="Storesund J.E."/>
            <person name="Kallscheuer N."/>
            <person name="Luecker S."/>
            <person name="Lage O.M."/>
            <person name="Pohl T."/>
            <person name="Merkel B.J."/>
            <person name="Hornburger P."/>
            <person name="Mueller R.-W."/>
            <person name="Bruemmer F."/>
            <person name="Labrenz M."/>
            <person name="Spormann A.M."/>
            <person name="Op den Camp H."/>
            <person name="Overmann J."/>
            <person name="Amann R."/>
            <person name="Jetten M.S.M."/>
            <person name="Mascher T."/>
            <person name="Medema M.H."/>
            <person name="Devos D.P."/>
            <person name="Kaster A.-K."/>
            <person name="Ovreas L."/>
            <person name="Rohde M."/>
            <person name="Galperin M.Y."/>
            <person name="Jogler C."/>
        </authorList>
    </citation>
    <scope>NUCLEOTIDE SEQUENCE [LARGE SCALE GENOMIC DNA]</scope>
    <source>
        <strain evidence="3 4">Pr1d</strain>
    </source>
</reference>
<evidence type="ECO:0000313" key="3">
    <source>
        <dbReference type="EMBL" id="QEG33973.1"/>
    </source>
</evidence>
<feature type="domain" description="Ice-binding protein C-terminal" evidence="2">
    <location>
        <begin position="206"/>
        <end position="228"/>
    </location>
</feature>
<dbReference type="RefSeq" id="WP_168205078.1">
    <property type="nucleotide sequence ID" value="NZ_CP042913.1"/>
</dbReference>
<organism evidence="3 4">
    <name type="scientific">Bythopirellula goksoeyrii</name>
    <dbReference type="NCBI Taxonomy" id="1400387"/>
    <lineage>
        <taxon>Bacteria</taxon>
        <taxon>Pseudomonadati</taxon>
        <taxon>Planctomycetota</taxon>
        <taxon>Planctomycetia</taxon>
        <taxon>Pirellulales</taxon>
        <taxon>Lacipirellulaceae</taxon>
        <taxon>Bythopirellula</taxon>
    </lineage>
</organism>
<dbReference type="InterPro" id="IPR013424">
    <property type="entry name" value="Ice-binding_C"/>
</dbReference>
<name>A0A5B9QIK9_9BACT</name>
<accession>A0A5B9QIK9</accession>
<dbReference type="NCBIfam" id="TIGR02595">
    <property type="entry name" value="PEP_CTERM"/>
    <property type="match status" value="1"/>
</dbReference>
<protein>
    <recommendedName>
        <fullName evidence="2">Ice-binding protein C-terminal domain-containing protein</fullName>
    </recommendedName>
</protein>